<organism evidence="2 3">
    <name type="scientific">Leptospira interrogans serovar Australis str. 200703203</name>
    <dbReference type="NCBI Taxonomy" id="1085541"/>
    <lineage>
        <taxon>Bacteria</taxon>
        <taxon>Pseudomonadati</taxon>
        <taxon>Spirochaetota</taxon>
        <taxon>Spirochaetia</taxon>
        <taxon>Leptospirales</taxon>
        <taxon>Leptospiraceae</taxon>
        <taxon>Leptospira</taxon>
    </lineage>
</organism>
<evidence type="ECO:0000313" key="3">
    <source>
        <dbReference type="Proteomes" id="UP000012220"/>
    </source>
</evidence>
<dbReference type="Pfam" id="PF22691">
    <property type="entry name" value="Thiolase_C_1"/>
    <property type="match status" value="1"/>
</dbReference>
<accession>N1UPV4</accession>
<dbReference type="Proteomes" id="UP000012220">
    <property type="component" value="Unassembled WGS sequence"/>
</dbReference>
<dbReference type="GO" id="GO:0016746">
    <property type="term" value="F:acyltransferase activity"/>
    <property type="evidence" value="ECO:0007669"/>
    <property type="project" value="InterPro"/>
</dbReference>
<gene>
    <name evidence="2" type="ORF">LEP1GSC115_5920</name>
</gene>
<dbReference type="AlphaFoldDB" id="N1UPV4"/>
<dbReference type="GO" id="GO:0005829">
    <property type="term" value="C:cytosol"/>
    <property type="evidence" value="ECO:0007669"/>
    <property type="project" value="TreeGrafter"/>
</dbReference>
<evidence type="ECO:0000259" key="1">
    <source>
        <dbReference type="Pfam" id="PF22691"/>
    </source>
</evidence>
<proteinExistence type="predicted"/>
<dbReference type="PANTHER" id="PTHR42689:SF1">
    <property type="entry name" value="ACETYL-COA ACYLTRANSFERASE FADA2 (3-KETOACYL-COA THIOLASE) (BETA-KETOTHIOLASE)-RELATED"/>
    <property type="match status" value="1"/>
</dbReference>
<dbReference type="PANTHER" id="PTHR42689">
    <property type="entry name" value="ACETYL-COA ACYLTRANSFERASE FADA2 (3-KETOACYL-COA THIOLASE) (BETA-KETOTHIOLASE)-RELATED"/>
    <property type="match status" value="1"/>
</dbReference>
<protein>
    <recommendedName>
        <fullName evidence="1">Thiolase C-terminal domain-containing protein</fullName>
    </recommendedName>
</protein>
<reference evidence="2 3" key="1">
    <citation type="submission" date="2013-02" db="EMBL/GenBank/DDBJ databases">
        <authorList>
            <person name="Harkins D.M."/>
            <person name="Durkin A.S."/>
            <person name="Brinkac L.M."/>
            <person name="Haft D.H."/>
            <person name="Selengut J.D."/>
            <person name="Sanka R."/>
            <person name="DePew J."/>
            <person name="Purushe J."/>
            <person name="Picardeau M."/>
            <person name="Werts C."/>
            <person name="Goarant C."/>
            <person name="Vinetz J.M."/>
            <person name="Sutton G.G."/>
            <person name="Nierman W.C."/>
            <person name="Fouts D.E."/>
        </authorList>
    </citation>
    <scope>NUCLEOTIDE SEQUENCE [LARGE SCALE GENOMIC DNA]</scope>
    <source>
        <strain evidence="2 3">200703203</strain>
    </source>
</reference>
<dbReference type="InterPro" id="IPR016039">
    <property type="entry name" value="Thiolase-like"/>
</dbReference>
<comment type="caution">
    <text evidence="2">The sequence shown here is derived from an EMBL/GenBank/DDBJ whole genome shotgun (WGS) entry which is preliminary data.</text>
</comment>
<dbReference type="InterPro" id="IPR055140">
    <property type="entry name" value="Thiolase_C_2"/>
</dbReference>
<evidence type="ECO:0000313" key="2">
    <source>
        <dbReference type="EMBL" id="EMY25876.1"/>
    </source>
</evidence>
<name>N1UPV4_LEPIR</name>
<dbReference type="Gene3D" id="3.40.47.10">
    <property type="match status" value="1"/>
</dbReference>
<dbReference type="EMBL" id="AHNY02000119">
    <property type="protein sequence ID" value="EMY25876.1"/>
    <property type="molecule type" value="Genomic_DNA"/>
</dbReference>
<feature type="domain" description="Thiolase C-terminal" evidence="1">
    <location>
        <begin position="22"/>
        <end position="154"/>
    </location>
</feature>
<dbReference type="InterPro" id="IPR050521">
    <property type="entry name" value="3-ketoacyl-CoA_Thiolase"/>
</dbReference>
<dbReference type="BioCyc" id="LINT1085541:G11IQ-762-MONOMER"/>
<sequence>MYLIGAGQAVHSEYFMFKGNFATPAGRAGDLAFSTAGIEREEIDYAWIYDCFVGMIILQSSEYFGVSKKEISESLKNGIIKFKNGKTILVNQMGGILNYQAAMSVSAATGLVDVAAHYGLYSKESPNVLITRPGKTLLGGNGGIDSINSVAIFSSEPSRLKPKKIKIKRLFLNQNWANDNEIGTLYSSTTVNLNPGFITKTPYSLALVKMQPGRYVMVNVFNSKGELLKTDQDFQFDSSKLKIRNENGILKGILI</sequence>